<feature type="region of interest" description="Disordered" evidence="2">
    <location>
        <begin position="552"/>
        <end position="592"/>
    </location>
</feature>
<comment type="similarity">
    <text evidence="1">Belongs to the NPR2 family.</text>
</comment>
<dbReference type="OrthoDB" id="338854at2759"/>
<name>A0A9W4TX55_9ASCO</name>
<organism evidence="3 4">
    <name type="scientific">Candida verbasci</name>
    <dbReference type="NCBI Taxonomy" id="1227364"/>
    <lineage>
        <taxon>Eukaryota</taxon>
        <taxon>Fungi</taxon>
        <taxon>Dikarya</taxon>
        <taxon>Ascomycota</taxon>
        <taxon>Saccharomycotina</taxon>
        <taxon>Pichiomycetes</taxon>
        <taxon>Debaryomycetaceae</taxon>
        <taxon>Candida/Lodderomyces clade</taxon>
        <taxon>Candida</taxon>
    </lineage>
</organism>
<accession>A0A9W4TX55</accession>
<dbReference type="InterPro" id="IPR009348">
    <property type="entry name" value="NPR2-like"/>
</dbReference>
<proteinExistence type="inferred from homology"/>
<dbReference type="AlphaFoldDB" id="A0A9W4TX55"/>
<evidence type="ECO:0000256" key="2">
    <source>
        <dbReference type="SAM" id="MobiDB-lite"/>
    </source>
</evidence>
<dbReference type="GO" id="GO:1904262">
    <property type="term" value="P:negative regulation of TORC1 signaling"/>
    <property type="evidence" value="ECO:0007669"/>
    <property type="project" value="TreeGrafter"/>
</dbReference>
<evidence type="ECO:0000313" key="3">
    <source>
        <dbReference type="EMBL" id="CAI5758679.1"/>
    </source>
</evidence>
<dbReference type="GO" id="GO:1990130">
    <property type="term" value="C:GATOR1 complex"/>
    <property type="evidence" value="ECO:0007669"/>
    <property type="project" value="TreeGrafter"/>
</dbReference>
<protein>
    <recommendedName>
        <fullName evidence="5">Nitrogen permease regulator 2</fullName>
    </recommendedName>
</protein>
<feature type="compositionally biased region" description="Polar residues" evidence="2">
    <location>
        <begin position="577"/>
        <end position="587"/>
    </location>
</feature>
<evidence type="ECO:0008006" key="5">
    <source>
        <dbReference type="Google" id="ProtNLM"/>
    </source>
</evidence>
<dbReference type="GO" id="GO:0005774">
    <property type="term" value="C:vacuolar membrane"/>
    <property type="evidence" value="ECO:0007669"/>
    <property type="project" value="TreeGrafter"/>
</dbReference>
<sequence>MDASDGFIPIVAIFYAVFHPIEGTKIVHQFPENSISTTTKSEEEDDLENEFFNFDTVKNYVIPKPKLCNRLISFKINKFKVIGYPVNMQSEYYSRNSFSFNFCFVFRYGIGDVSPYESAIKKMGEMFQVLEEQNKILSKLDKENIFCKNRNLRNEEKSKKVDLESYTTTIENYDQEVSTPNDASMNAPGHSKTKQITLSSIESLIQQIYQDLNNYSECCIPLDNSNSVDIKLFPILPPPVNIKAYQVPIATVKLNSLVDVNWDPTMIKILPYINGLNSVKKISELADANYLLTKQCIQHLMHYKCIEIIDIFQFSNIYAPTSTIGDFLKFDSKMAEECQAYVVTTDSNDYTLPSSYSNTPIANNSPKPNEFSPSSNFKKFAQSNSISPYTKQSFLSRSPKEYTNSHYLNHFANVTVPSKTKLFHLYRSLNQSLTVKEWYIQNKDDLVNIDIRRFINFGILRKIIYRVYSYPLLNSITRSLESGDEFQYDKYLKMTKHEKKKVNDSNDNLLKTKVNEQTLKTEGGRRKVSFTNSHNSDKVITKHYNSNEVIFEDESEDSDSDESGSFHIPLSERRMRNSNASSSQPRYSNDGFMFSTDDEENEDNIEEEKFINLIKLLKGFQHFDSICTELQISRTEVEKMIEKLGSFRIINS</sequence>
<dbReference type="Pfam" id="PF06218">
    <property type="entry name" value="NPR2"/>
    <property type="match status" value="1"/>
</dbReference>
<reference evidence="3" key="1">
    <citation type="submission" date="2022-12" db="EMBL/GenBank/DDBJ databases">
        <authorList>
            <person name="Brejova B."/>
        </authorList>
    </citation>
    <scope>NUCLEOTIDE SEQUENCE</scope>
</reference>
<evidence type="ECO:0000256" key="1">
    <source>
        <dbReference type="ARBA" id="ARBA00008433"/>
    </source>
</evidence>
<comment type="caution">
    <text evidence="3">The sequence shown here is derived from an EMBL/GenBank/DDBJ whole genome shotgun (WGS) entry which is preliminary data.</text>
</comment>
<feature type="compositionally biased region" description="Acidic residues" evidence="2">
    <location>
        <begin position="552"/>
        <end position="562"/>
    </location>
</feature>
<dbReference type="PANTHER" id="PTHR12991:SF10">
    <property type="entry name" value="GATOR COMPLEX PROTEIN NPRL2"/>
    <property type="match status" value="1"/>
</dbReference>
<evidence type="ECO:0000313" key="4">
    <source>
        <dbReference type="Proteomes" id="UP001152885"/>
    </source>
</evidence>
<dbReference type="GO" id="GO:0005096">
    <property type="term" value="F:GTPase activator activity"/>
    <property type="evidence" value="ECO:0007669"/>
    <property type="project" value="TreeGrafter"/>
</dbReference>
<feature type="region of interest" description="Disordered" evidence="2">
    <location>
        <begin position="355"/>
        <end position="374"/>
    </location>
</feature>
<dbReference type="PANTHER" id="PTHR12991">
    <property type="entry name" value="NITROGEN PERMEASE REGULATOR 2/TUMOR SUPPRESSOR CANDIDATE 4"/>
    <property type="match status" value="1"/>
</dbReference>
<dbReference type="Proteomes" id="UP001152885">
    <property type="component" value="Unassembled WGS sequence"/>
</dbReference>
<dbReference type="EMBL" id="CANTUO010000003">
    <property type="protein sequence ID" value="CAI5758679.1"/>
    <property type="molecule type" value="Genomic_DNA"/>
</dbReference>
<dbReference type="GO" id="GO:0010508">
    <property type="term" value="P:positive regulation of autophagy"/>
    <property type="evidence" value="ECO:0007669"/>
    <property type="project" value="TreeGrafter"/>
</dbReference>
<keyword evidence="4" id="KW-1185">Reference proteome</keyword>
<gene>
    <name evidence="3" type="ORF">CANVERA_P3191</name>
</gene>